<name>A0A7X6DSH6_9BACT</name>
<feature type="signal peptide" evidence="1">
    <location>
        <begin position="1"/>
        <end position="17"/>
    </location>
</feature>
<keyword evidence="3" id="KW-1185">Reference proteome</keyword>
<organism evidence="2 3">
    <name type="scientific">Candidatus Manganitrophus noduliformans</name>
    <dbReference type="NCBI Taxonomy" id="2606439"/>
    <lineage>
        <taxon>Bacteria</taxon>
        <taxon>Pseudomonadati</taxon>
        <taxon>Nitrospirota</taxon>
        <taxon>Nitrospiria</taxon>
        <taxon>Candidatus Troglogloeales</taxon>
        <taxon>Candidatus Manganitrophaceae</taxon>
        <taxon>Candidatus Manganitrophus</taxon>
    </lineage>
</organism>
<keyword evidence="1" id="KW-0732">Signal</keyword>
<dbReference type="EMBL" id="VTOW01000003">
    <property type="protein sequence ID" value="NKE72586.1"/>
    <property type="molecule type" value="Genomic_DNA"/>
</dbReference>
<sequence>MKKAIPFILILLLTACATGPERMEAAPEDFPKEAVMFQFGYPAAFGRIVDALEAEGYEVAVADERAGFIQTHPKEIDVTPEDPNLQYRGLYRIQVDGDRDRSWALIQFMVVPELPGEREKLVNRIQGGTPPTP</sequence>
<dbReference type="AlphaFoldDB" id="A0A7X6DSH6"/>
<accession>A0A7X6DSH6</accession>
<evidence type="ECO:0000256" key="1">
    <source>
        <dbReference type="SAM" id="SignalP"/>
    </source>
</evidence>
<dbReference type="RefSeq" id="WP_168062376.1">
    <property type="nucleotide sequence ID" value="NZ_VTOW01000003.1"/>
</dbReference>
<reference evidence="2 3" key="1">
    <citation type="journal article" date="2020" name="Nature">
        <title>Bacterial chemolithoautotrophy via manganese oxidation.</title>
        <authorList>
            <person name="Yu H."/>
            <person name="Leadbetter J.R."/>
        </authorList>
    </citation>
    <scope>NUCLEOTIDE SEQUENCE [LARGE SCALE GENOMIC DNA]</scope>
    <source>
        <strain evidence="2 3">Mn-1</strain>
    </source>
</reference>
<comment type="caution">
    <text evidence="2">The sequence shown here is derived from an EMBL/GenBank/DDBJ whole genome shotgun (WGS) entry which is preliminary data.</text>
</comment>
<feature type="chain" id="PRO_5031547596" description="Lipoprotein" evidence="1">
    <location>
        <begin position="18"/>
        <end position="133"/>
    </location>
</feature>
<evidence type="ECO:0008006" key="4">
    <source>
        <dbReference type="Google" id="ProtNLM"/>
    </source>
</evidence>
<protein>
    <recommendedName>
        <fullName evidence="4">Lipoprotein</fullName>
    </recommendedName>
</protein>
<evidence type="ECO:0000313" key="3">
    <source>
        <dbReference type="Proteomes" id="UP000534783"/>
    </source>
</evidence>
<evidence type="ECO:0000313" key="2">
    <source>
        <dbReference type="EMBL" id="NKE72586.1"/>
    </source>
</evidence>
<proteinExistence type="predicted"/>
<dbReference type="Proteomes" id="UP000534783">
    <property type="component" value="Unassembled WGS sequence"/>
</dbReference>
<dbReference type="PROSITE" id="PS51257">
    <property type="entry name" value="PROKAR_LIPOPROTEIN"/>
    <property type="match status" value="1"/>
</dbReference>
<gene>
    <name evidence="2" type="ORF">MNODULE_17685</name>
</gene>